<feature type="compositionally biased region" description="Basic and acidic residues" evidence="8">
    <location>
        <begin position="400"/>
        <end position="409"/>
    </location>
</feature>
<keyword evidence="4" id="KW-0547">Nucleotide-binding</keyword>
<evidence type="ECO:0000256" key="2">
    <source>
        <dbReference type="ARBA" id="ARBA00013059"/>
    </source>
</evidence>
<organism evidence="10 11">
    <name type="scientific">Actinoallomurus liliacearum</name>
    <dbReference type="NCBI Taxonomy" id="1080073"/>
    <lineage>
        <taxon>Bacteria</taxon>
        <taxon>Bacillati</taxon>
        <taxon>Actinomycetota</taxon>
        <taxon>Actinomycetes</taxon>
        <taxon>Streptosporangiales</taxon>
        <taxon>Thermomonosporaceae</taxon>
        <taxon>Actinoallomurus</taxon>
    </lineage>
</organism>
<keyword evidence="11" id="KW-1185">Reference proteome</keyword>
<name>A0ABP8TC71_9ACTN</name>
<evidence type="ECO:0000313" key="11">
    <source>
        <dbReference type="Proteomes" id="UP001500212"/>
    </source>
</evidence>
<dbReference type="Pfam" id="PF00696">
    <property type="entry name" value="AA_kinase"/>
    <property type="match status" value="1"/>
</dbReference>
<evidence type="ECO:0000256" key="6">
    <source>
        <dbReference type="ARBA" id="ARBA00022840"/>
    </source>
</evidence>
<dbReference type="EMBL" id="BAABHJ010000001">
    <property type="protein sequence ID" value="GAA4601661.1"/>
    <property type="molecule type" value="Genomic_DNA"/>
</dbReference>
<dbReference type="Gene3D" id="3.40.1160.10">
    <property type="entry name" value="Acetylglutamate kinase-like"/>
    <property type="match status" value="1"/>
</dbReference>
<evidence type="ECO:0000256" key="1">
    <source>
        <dbReference type="ARBA" id="ARBA00010122"/>
    </source>
</evidence>
<evidence type="ECO:0000256" key="8">
    <source>
        <dbReference type="SAM" id="MobiDB-lite"/>
    </source>
</evidence>
<dbReference type="SUPFAM" id="SSF53633">
    <property type="entry name" value="Carbamate kinase-like"/>
    <property type="match status" value="1"/>
</dbReference>
<evidence type="ECO:0000256" key="5">
    <source>
        <dbReference type="ARBA" id="ARBA00022777"/>
    </source>
</evidence>
<evidence type="ECO:0000313" key="10">
    <source>
        <dbReference type="EMBL" id="GAA4601661.1"/>
    </source>
</evidence>
<dbReference type="EC" id="2.7.2.4" evidence="2"/>
<comment type="catalytic activity">
    <reaction evidence="7">
        <text>L-aspartate + ATP = 4-phospho-L-aspartate + ADP</text>
        <dbReference type="Rhea" id="RHEA:23776"/>
        <dbReference type="ChEBI" id="CHEBI:29991"/>
        <dbReference type="ChEBI" id="CHEBI:30616"/>
        <dbReference type="ChEBI" id="CHEBI:57535"/>
        <dbReference type="ChEBI" id="CHEBI:456216"/>
        <dbReference type="EC" id="2.7.2.4"/>
    </reaction>
</comment>
<evidence type="ECO:0000259" key="9">
    <source>
        <dbReference type="Pfam" id="PF00696"/>
    </source>
</evidence>
<reference evidence="11" key="1">
    <citation type="journal article" date="2019" name="Int. J. Syst. Evol. Microbiol.">
        <title>The Global Catalogue of Microorganisms (GCM) 10K type strain sequencing project: providing services to taxonomists for standard genome sequencing and annotation.</title>
        <authorList>
            <consortium name="The Broad Institute Genomics Platform"/>
            <consortium name="The Broad Institute Genome Sequencing Center for Infectious Disease"/>
            <person name="Wu L."/>
            <person name="Ma J."/>
        </authorList>
    </citation>
    <scope>NUCLEOTIDE SEQUENCE [LARGE SCALE GENOMIC DNA]</scope>
    <source>
        <strain evidence="11">JCM 17938</strain>
    </source>
</reference>
<evidence type="ECO:0000256" key="3">
    <source>
        <dbReference type="ARBA" id="ARBA00022679"/>
    </source>
</evidence>
<comment type="similarity">
    <text evidence="1">Belongs to the aspartokinase family.</text>
</comment>
<proteinExistence type="inferred from homology"/>
<keyword evidence="5" id="KW-0418">Kinase</keyword>
<protein>
    <recommendedName>
        <fullName evidence="2">aspartate kinase</fullName>
        <ecNumber evidence="2">2.7.2.4</ecNumber>
    </recommendedName>
</protein>
<comment type="caution">
    <text evidence="10">The sequence shown here is derived from an EMBL/GenBank/DDBJ whole genome shotgun (WGS) entry which is preliminary data.</text>
</comment>
<sequence>MGGPSPERPAVFKFGGACFLDLPDYRTVARYIAGRLDGSRRVVAVVSAMSGTTGALQNAQRELHADPPPELAASLLLTADTVSSLLLATALCELGVRARAIDAHQQGLHATGSPERAKVVRIDPAPLWSALAGCEVVVVPGGQAVDRGSRPVMLGRNSSDLSAVAAAVALGADRCEIFSDVPGVYTADPYLLPEARVLSSLGYGAALRMTRAGAKVLHPLAVELAERHALPILCRSRPPIAKRGTLISGSTAPVAIVADQRTDVWAFPDVSELEHVQERLAKEEDGDQVNEPVVVDYEGTRHLAIAGGDPRGIAHRVCVAAPHRPELRLITTVHGDHEPERHLVPESQLAEETRRRHARHYPDVNDHRGAKPRSPLSGILTDPANITAAGGALLINDQRPTAEEPEKTT</sequence>
<evidence type="ECO:0000256" key="4">
    <source>
        <dbReference type="ARBA" id="ARBA00022741"/>
    </source>
</evidence>
<dbReference type="PANTHER" id="PTHR21499:SF3">
    <property type="entry name" value="ASPARTOKINASE"/>
    <property type="match status" value="1"/>
</dbReference>
<dbReference type="PANTHER" id="PTHR21499">
    <property type="entry name" value="ASPARTATE KINASE"/>
    <property type="match status" value="1"/>
</dbReference>
<dbReference type="InterPro" id="IPR036393">
    <property type="entry name" value="AceGlu_kinase-like_sf"/>
</dbReference>
<dbReference type="Proteomes" id="UP001500212">
    <property type="component" value="Unassembled WGS sequence"/>
</dbReference>
<keyword evidence="3" id="KW-0808">Transferase</keyword>
<accession>A0ABP8TC71</accession>
<feature type="domain" description="Aspartate/glutamate/uridylate kinase" evidence="9">
    <location>
        <begin position="10"/>
        <end position="235"/>
    </location>
</feature>
<feature type="region of interest" description="Disordered" evidence="8">
    <location>
        <begin position="342"/>
        <end position="383"/>
    </location>
</feature>
<evidence type="ECO:0000256" key="7">
    <source>
        <dbReference type="ARBA" id="ARBA00047872"/>
    </source>
</evidence>
<feature type="compositionally biased region" description="Basic and acidic residues" evidence="8">
    <location>
        <begin position="360"/>
        <end position="369"/>
    </location>
</feature>
<feature type="region of interest" description="Disordered" evidence="8">
    <location>
        <begin position="390"/>
        <end position="409"/>
    </location>
</feature>
<dbReference type="RefSeq" id="WP_345347281.1">
    <property type="nucleotide sequence ID" value="NZ_BAABHJ010000001.1"/>
</dbReference>
<dbReference type="InterPro" id="IPR001048">
    <property type="entry name" value="Asp/Glu/Uridylate_kinase"/>
</dbReference>
<keyword evidence="6" id="KW-0067">ATP-binding</keyword>
<gene>
    <name evidence="10" type="ORF">GCM10023195_04500</name>
</gene>